<evidence type="ECO:0000259" key="2">
    <source>
        <dbReference type="Pfam" id="PF00144"/>
    </source>
</evidence>
<dbReference type="Pfam" id="PF11954">
    <property type="entry name" value="DUF3471"/>
    <property type="match status" value="1"/>
</dbReference>
<sequence length="600" mass="68159">MRKIIVALFTIISFSSVFAQNDKRLKGLEKELNTILEVTKAPGFAVAIVEGKKIIYAKGFGYSDFENKIPADANTLYAIGSSSKAFTSAILGQLRQDDKMSFEESPTKYLPNLKFNTDDMNTNIIIKDLMSHRTGLPRNDYSWYLFPTNNKDSLLLRVKHQEPFTGVRKQWYYNNFMFLAQGVIAEKITGKSWEENIKERFFKPLDMNRSNVSIDELKKSLNAALGYELVKDSLISKMDYYHIAGMSPAGSINSSVNDMSNWLITWINNGKFNEQQVIPESYINEATSSQMVASSGQPDKEFPDMHLSNYGYAWFLSSYKGHYRVEHGGNIDGFSANVAFFPTDSLGIVVLANQNGSAVPSLVRNIVADRMLKTQKTNWSKKFTDQKLKEKKEEKAAKDKTLASKVENTKPSHVLQDFTGKYSNLGYGEFTITNQNDSLFASFTLKKFYLKHVHYDVFEIFEVTKKGIDTTEDGAWRLNFNTNDVGDISLVKMKMEEALEHPIEFKHKPSIINVDKAILEKYVGSYELAGIEIKVYLKNESTLYLFVKGQPEYELLATDKHKFTFKTLEGFKVEFVASDDASINAILMIQPNGTYKATRK</sequence>
<dbReference type="Gene3D" id="2.40.128.600">
    <property type="match status" value="1"/>
</dbReference>
<dbReference type="PANTHER" id="PTHR46825">
    <property type="entry name" value="D-ALANYL-D-ALANINE-CARBOXYPEPTIDASE/ENDOPEPTIDASE AMPH"/>
    <property type="match status" value="1"/>
</dbReference>
<feature type="signal peptide" evidence="1">
    <location>
        <begin position="1"/>
        <end position="19"/>
    </location>
</feature>
<reference evidence="4 5" key="1">
    <citation type="submission" date="2016-12" db="EMBL/GenBank/DDBJ databases">
        <title>Trade-off between light-utilization and light-protection in marine flavobacteria.</title>
        <authorList>
            <person name="Kumagai Y."/>
            <person name="Yoshizawa S."/>
            <person name="Kogure K."/>
            <person name="Iwasaki W."/>
        </authorList>
    </citation>
    <scope>NUCLEOTIDE SEQUENCE [LARGE SCALE GENOMIC DNA]</scope>
    <source>
        <strain evidence="4 5">ATCC 43844</strain>
    </source>
</reference>
<feature type="chain" id="PRO_5015591343" evidence="1">
    <location>
        <begin position="20"/>
        <end position="600"/>
    </location>
</feature>
<gene>
    <name evidence="4" type="ORF">BTO16_06635</name>
</gene>
<evidence type="ECO:0000256" key="1">
    <source>
        <dbReference type="SAM" id="SignalP"/>
    </source>
</evidence>
<feature type="domain" description="Beta-lactamase-related" evidence="2">
    <location>
        <begin position="39"/>
        <end position="364"/>
    </location>
</feature>
<dbReference type="Proteomes" id="UP000239068">
    <property type="component" value="Unassembled WGS sequence"/>
</dbReference>
<dbReference type="Gene3D" id="3.40.710.10">
    <property type="entry name" value="DD-peptidase/beta-lactamase superfamily"/>
    <property type="match status" value="1"/>
</dbReference>
<dbReference type="InterPro" id="IPR021860">
    <property type="entry name" value="Peptidase_S12_Pab87-rel_C"/>
</dbReference>
<dbReference type="AlphaFoldDB" id="A0A2S7WXE5"/>
<dbReference type="PANTHER" id="PTHR46825:SF15">
    <property type="entry name" value="BETA-LACTAMASE-RELATED DOMAIN-CONTAINING PROTEIN"/>
    <property type="match status" value="1"/>
</dbReference>
<keyword evidence="1" id="KW-0732">Signal</keyword>
<comment type="caution">
    <text evidence="4">The sequence shown here is derived from an EMBL/GenBank/DDBJ whole genome shotgun (WGS) entry which is preliminary data.</text>
</comment>
<dbReference type="SUPFAM" id="SSF56601">
    <property type="entry name" value="beta-lactamase/transpeptidase-like"/>
    <property type="match status" value="1"/>
</dbReference>
<proteinExistence type="predicted"/>
<evidence type="ECO:0000259" key="3">
    <source>
        <dbReference type="Pfam" id="PF11954"/>
    </source>
</evidence>
<dbReference type="InterPro" id="IPR012338">
    <property type="entry name" value="Beta-lactam/transpept-like"/>
</dbReference>
<protein>
    <submittedName>
        <fullName evidence="4">Penicillin-binding protein</fullName>
    </submittedName>
</protein>
<organism evidence="4 5">
    <name type="scientific">Polaribacter glomeratus</name>
    <dbReference type="NCBI Taxonomy" id="102"/>
    <lineage>
        <taxon>Bacteria</taxon>
        <taxon>Pseudomonadati</taxon>
        <taxon>Bacteroidota</taxon>
        <taxon>Flavobacteriia</taxon>
        <taxon>Flavobacteriales</taxon>
        <taxon>Flavobacteriaceae</taxon>
    </lineage>
</organism>
<dbReference type="RefSeq" id="WP_105020840.1">
    <property type="nucleotide sequence ID" value="NZ_MSCM01000001.1"/>
</dbReference>
<dbReference type="InterPro" id="IPR050491">
    <property type="entry name" value="AmpC-like"/>
</dbReference>
<dbReference type="OrthoDB" id="1522765at2"/>
<keyword evidence="5" id="KW-1185">Reference proteome</keyword>
<name>A0A2S7WXE5_9FLAO</name>
<evidence type="ECO:0000313" key="4">
    <source>
        <dbReference type="EMBL" id="PQJ82270.1"/>
    </source>
</evidence>
<dbReference type="EMBL" id="MSCM01000001">
    <property type="protein sequence ID" value="PQJ82270.1"/>
    <property type="molecule type" value="Genomic_DNA"/>
</dbReference>
<evidence type="ECO:0000313" key="5">
    <source>
        <dbReference type="Proteomes" id="UP000239068"/>
    </source>
</evidence>
<feature type="domain" description="Peptidase S12 Pab87-related C-terminal" evidence="3">
    <location>
        <begin position="405"/>
        <end position="498"/>
    </location>
</feature>
<dbReference type="Pfam" id="PF00144">
    <property type="entry name" value="Beta-lactamase"/>
    <property type="match status" value="1"/>
</dbReference>
<accession>A0A2S7WXE5</accession>
<dbReference type="InterPro" id="IPR001466">
    <property type="entry name" value="Beta-lactam-related"/>
</dbReference>